<proteinExistence type="predicted"/>
<keyword evidence="1" id="KW-0472">Membrane</keyword>
<dbReference type="AlphaFoldDB" id="A0A7Y4KS13"/>
<protein>
    <submittedName>
        <fullName evidence="2">Uncharacterized protein</fullName>
    </submittedName>
</protein>
<keyword evidence="1" id="KW-1133">Transmembrane helix</keyword>
<dbReference type="RefSeq" id="WP_171438380.1">
    <property type="nucleotide sequence ID" value="NZ_JABFJV010000386.1"/>
</dbReference>
<feature type="transmembrane region" description="Helical" evidence="1">
    <location>
        <begin position="74"/>
        <end position="93"/>
    </location>
</feature>
<keyword evidence="3" id="KW-1185">Reference proteome</keyword>
<evidence type="ECO:0000256" key="1">
    <source>
        <dbReference type="SAM" id="Phobius"/>
    </source>
</evidence>
<reference evidence="2 3" key="1">
    <citation type="submission" date="2020-05" db="EMBL/GenBank/DDBJ databases">
        <authorList>
            <person name="Whitworth D."/>
        </authorList>
    </citation>
    <scope>NUCLEOTIDE SEQUENCE [LARGE SCALE GENOMIC DNA]</scope>
    <source>
        <strain evidence="2 3">AB043B</strain>
    </source>
</reference>
<feature type="transmembrane region" description="Helical" evidence="1">
    <location>
        <begin position="36"/>
        <end position="54"/>
    </location>
</feature>
<name>A0A7Y4KS13_9BACT</name>
<keyword evidence="1" id="KW-0812">Transmembrane</keyword>
<dbReference type="Proteomes" id="UP000563426">
    <property type="component" value="Unassembled WGS sequence"/>
</dbReference>
<comment type="caution">
    <text evidence="2">The sequence shown here is derived from an EMBL/GenBank/DDBJ whole genome shotgun (WGS) entry which is preliminary data.</text>
</comment>
<evidence type="ECO:0000313" key="2">
    <source>
        <dbReference type="EMBL" id="NOK38921.1"/>
    </source>
</evidence>
<evidence type="ECO:0000313" key="3">
    <source>
        <dbReference type="Proteomes" id="UP000563426"/>
    </source>
</evidence>
<dbReference type="EMBL" id="JABFJV010000386">
    <property type="protein sequence ID" value="NOK38921.1"/>
    <property type="molecule type" value="Genomic_DNA"/>
</dbReference>
<organism evidence="2 3">
    <name type="scientific">Corallococcus exercitus</name>
    <dbReference type="NCBI Taxonomy" id="2316736"/>
    <lineage>
        <taxon>Bacteria</taxon>
        <taxon>Pseudomonadati</taxon>
        <taxon>Myxococcota</taxon>
        <taxon>Myxococcia</taxon>
        <taxon>Myxococcales</taxon>
        <taxon>Cystobacterineae</taxon>
        <taxon>Myxococcaceae</taxon>
        <taxon>Corallococcus</taxon>
    </lineage>
</organism>
<accession>A0A7Y4KS13</accession>
<sequence length="183" mass="20675">MGVTLVLYCLGLFGLSQLTRYPFPGDPPVADLNTELALYGWPFILVGYCFFFVARKEPARIIQLWRNVLHPLTLLSFLAIAPSFALVAVRHWGEWSDLKAMLQVHEARVRALSSRADGTLSQEEFARAKAWFQEQPVTFRFTLKSEPVKLRLMMTIPPYVGVDFRDGGAAVFDPVTMACIYSD</sequence>
<gene>
    <name evidence="2" type="ORF">HMI49_37620</name>
</gene>